<protein>
    <submittedName>
        <fullName evidence="2">Uncharacterized protein</fullName>
    </submittedName>
</protein>
<feature type="compositionally biased region" description="Pro residues" evidence="1">
    <location>
        <begin position="117"/>
        <end position="147"/>
    </location>
</feature>
<gene>
    <name evidence="2" type="ORF">SEMRO_246_G097780.1</name>
</gene>
<reference evidence="2" key="1">
    <citation type="submission" date="2020-06" db="EMBL/GenBank/DDBJ databases">
        <authorList>
            <consortium name="Plant Systems Biology data submission"/>
        </authorList>
    </citation>
    <scope>NUCLEOTIDE SEQUENCE</scope>
    <source>
        <strain evidence="2">D6</strain>
    </source>
</reference>
<evidence type="ECO:0000256" key="1">
    <source>
        <dbReference type="SAM" id="MobiDB-lite"/>
    </source>
</evidence>
<organism evidence="2 3">
    <name type="scientific">Seminavis robusta</name>
    <dbReference type="NCBI Taxonomy" id="568900"/>
    <lineage>
        <taxon>Eukaryota</taxon>
        <taxon>Sar</taxon>
        <taxon>Stramenopiles</taxon>
        <taxon>Ochrophyta</taxon>
        <taxon>Bacillariophyta</taxon>
        <taxon>Bacillariophyceae</taxon>
        <taxon>Bacillariophycidae</taxon>
        <taxon>Naviculales</taxon>
        <taxon>Naviculaceae</taxon>
        <taxon>Seminavis</taxon>
    </lineage>
</organism>
<feature type="region of interest" description="Disordered" evidence="1">
    <location>
        <begin position="94"/>
        <end position="313"/>
    </location>
</feature>
<dbReference type="OrthoDB" id="49223at2759"/>
<comment type="caution">
    <text evidence="2">The sequence shown here is derived from an EMBL/GenBank/DDBJ whole genome shotgun (WGS) entry which is preliminary data.</text>
</comment>
<feature type="compositionally biased region" description="Basic and acidic residues" evidence="1">
    <location>
        <begin position="484"/>
        <end position="495"/>
    </location>
</feature>
<evidence type="ECO:0000313" key="3">
    <source>
        <dbReference type="Proteomes" id="UP001153069"/>
    </source>
</evidence>
<feature type="compositionally biased region" description="Gly residues" evidence="1">
    <location>
        <begin position="178"/>
        <end position="189"/>
    </location>
</feature>
<dbReference type="AlphaFoldDB" id="A0A9N8HB27"/>
<feature type="compositionally biased region" description="Low complexity" evidence="1">
    <location>
        <begin position="280"/>
        <end position="290"/>
    </location>
</feature>
<dbReference type="Proteomes" id="UP001153069">
    <property type="component" value="Unassembled WGS sequence"/>
</dbReference>
<feature type="region of interest" description="Disordered" evidence="1">
    <location>
        <begin position="392"/>
        <end position="537"/>
    </location>
</feature>
<feature type="compositionally biased region" description="Low complexity" evidence="1">
    <location>
        <begin position="233"/>
        <end position="253"/>
    </location>
</feature>
<feature type="compositionally biased region" description="Basic and acidic residues" evidence="1">
    <location>
        <begin position="293"/>
        <end position="303"/>
    </location>
</feature>
<keyword evidence="3" id="KW-1185">Reference proteome</keyword>
<sequence length="537" mass="58024">MTSGTVAVKPEEIQEENRKPISVTVKTSQREESAVPTQVFSSPPAKRPSAFRPSPVSVSSFHSTSYFDSPDFSRRQSTFKSGYSFYHQHSRSIMPVPVSSEHGQGNDGEPPSRGGYRPPPPGYGSPYPPYAAFPPGHPYGGPPPPHGYSPHHAYPPHHHSTAYSPGGGYQGRPIYGYAGSGAYEGGPGGYPMQQSRSEVGRAKTPPFQRPRGASAPPPASRPSPAAPGPPPVSVAAATASQRSSPMASSSSAAGRRDTKSSPEQQQQQPDHLPSSHHHASSSSQQPRSSPTKIADDLETERLRQAALTEISPSQVAPIKTAFHFFVMDMRDSMRPLAVEEVRRSTRAREGEPLDPYLVNANLNCRLIKAWEDVSEEARQACMTREEADRRRFMEEEEIASRHCATLTARSKSPKTPERRTSSNTNGGHLGGDSRATPNPSPTSMTTNPSPSPISRLSVEHQHNNNDDNDEKKVDDSAIPSRVVTIHDVDNKEHRLAGSPDGGGTSKRPSPTKTDEKGASPPKRNRLEEEGSMTAAAP</sequence>
<feature type="compositionally biased region" description="Basic and acidic residues" evidence="1">
    <location>
        <begin position="457"/>
        <end position="475"/>
    </location>
</feature>
<name>A0A9N8HB27_9STRA</name>
<evidence type="ECO:0000313" key="2">
    <source>
        <dbReference type="EMBL" id="CAB9505870.1"/>
    </source>
</evidence>
<feature type="compositionally biased region" description="Low complexity" evidence="1">
    <location>
        <begin position="48"/>
        <end position="70"/>
    </location>
</feature>
<feature type="compositionally biased region" description="Pro residues" evidence="1">
    <location>
        <begin position="215"/>
        <end position="232"/>
    </location>
</feature>
<feature type="region of interest" description="Disordered" evidence="1">
    <location>
        <begin position="1"/>
        <end position="73"/>
    </location>
</feature>
<proteinExistence type="predicted"/>
<accession>A0A9N8HB27</accession>
<feature type="compositionally biased region" description="Basic and acidic residues" evidence="1">
    <location>
        <begin position="9"/>
        <end position="19"/>
    </location>
</feature>
<dbReference type="EMBL" id="CAICTM010000245">
    <property type="protein sequence ID" value="CAB9505870.1"/>
    <property type="molecule type" value="Genomic_DNA"/>
</dbReference>